<feature type="transmembrane region" description="Helical" evidence="2">
    <location>
        <begin position="49"/>
        <end position="72"/>
    </location>
</feature>
<organism evidence="3 4">
    <name type="scientific">Branchiostoma lanceolatum</name>
    <name type="common">Common lancelet</name>
    <name type="synonym">Amphioxus lanceolatum</name>
    <dbReference type="NCBI Taxonomy" id="7740"/>
    <lineage>
        <taxon>Eukaryota</taxon>
        <taxon>Metazoa</taxon>
        <taxon>Chordata</taxon>
        <taxon>Cephalochordata</taxon>
        <taxon>Leptocardii</taxon>
        <taxon>Amphioxiformes</taxon>
        <taxon>Branchiostomatidae</taxon>
        <taxon>Branchiostoma</taxon>
    </lineage>
</organism>
<sequence>MEVVVEPNTGDWREQNGRIRRNRERGRWTREERRQRREESGRGIRLPPVVAVVAGSVMGVVVVVATVHVVAVSRTLRPGMGATAVVVVVVVATAVAKGVAVLTSWISQSSPSSSGRGEV</sequence>
<evidence type="ECO:0000313" key="3">
    <source>
        <dbReference type="EMBL" id="CAH1240843.1"/>
    </source>
</evidence>
<accession>A0A8J9W0T3</accession>
<dbReference type="AlphaFoldDB" id="A0A8J9W0T3"/>
<dbReference type="Proteomes" id="UP000838412">
    <property type="component" value="Chromosome 11"/>
</dbReference>
<protein>
    <submittedName>
        <fullName evidence="3">Hypp6117 protein</fullName>
    </submittedName>
</protein>
<dbReference type="EMBL" id="OV696696">
    <property type="protein sequence ID" value="CAH1240843.1"/>
    <property type="molecule type" value="Genomic_DNA"/>
</dbReference>
<proteinExistence type="predicted"/>
<keyword evidence="2" id="KW-0812">Transmembrane</keyword>
<keyword evidence="2" id="KW-1133">Transmembrane helix</keyword>
<evidence type="ECO:0000313" key="4">
    <source>
        <dbReference type="Proteomes" id="UP000838412"/>
    </source>
</evidence>
<evidence type="ECO:0000256" key="2">
    <source>
        <dbReference type="SAM" id="Phobius"/>
    </source>
</evidence>
<evidence type="ECO:0000256" key="1">
    <source>
        <dbReference type="SAM" id="MobiDB-lite"/>
    </source>
</evidence>
<feature type="compositionally biased region" description="Basic and acidic residues" evidence="1">
    <location>
        <begin position="25"/>
        <end position="41"/>
    </location>
</feature>
<keyword evidence="2" id="KW-0472">Membrane</keyword>
<keyword evidence="4" id="KW-1185">Reference proteome</keyword>
<gene>
    <name evidence="3" type="primary">Hypp6117</name>
    <name evidence="3" type="ORF">BLAG_LOCUS4660</name>
</gene>
<name>A0A8J9W0T3_BRALA</name>
<feature type="transmembrane region" description="Helical" evidence="2">
    <location>
        <begin position="84"/>
        <end position="106"/>
    </location>
</feature>
<feature type="region of interest" description="Disordered" evidence="1">
    <location>
        <begin position="1"/>
        <end position="41"/>
    </location>
</feature>
<reference evidence="3" key="1">
    <citation type="submission" date="2022-01" db="EMBL/GenBank/DDBJ databases">
        <authorList>
            <person name="Braso-Vives M."/>
        </authorList>
    </citation>
    <scope>NUCLEOTIDE SEQUENCE</scope>
</reference>